<accession>A0A0G0G6R8</accession>
<evidence type="ECO:0000313" key="1">
    <source>
        <dbReference type="EMBL" id="KKQ25742.1"/>
    </source>
</evidence>
<comment type="caution">
    <text evidence="1">The sequence shown here is derived from an EMBL/GenBank/DDBJ whole genome shotgun (WGS) entry which is preliminary data.</text>
</comment>
<gene>
    <name evidence="1" type="ORF">US40_C0006G0060</name>
</gene>
<reference evidence="1 2" key="1">
    <citation type="journal article" date="2015" name="Nature">
        <title>rRNA introns, odd ribosomes, and small enigmatic genomes across a large radiation of phyla.</title>
        <authorList>
            <person name="Brown C.T."/>
            <person name="Hug L.A."/>
            <person name="Thomas B.C."/>
            <person name="Sharon I."/>
            <person name="Castelle C.J."/>
            <person name="Singh A."/>
            <person name="Wilkins M.J."/>
            <person name="Williams K.H."/>
            <person name="Banfield J.F."/>
        </authorList>
    </citation>
    <scope>NUCLEOTIDE SEQUENCE [LARGE SCALE GENOMIC DNA]</scope>
</reference>
<dbReference type="EMBL" id="LBSV01000006">
    <property type="protein sequence ID" value="KKQ25742.1"/>
    <property type="molecule type" value="Genomic_DNA"/>
</dbReference>
<dbReference type="Proteomes" id="UP000034917">
    <property type="component" value="Unassembled WGS sequence"/>
</dbReference>
<dbReference type="AlphaFoldDB" id="A0A0G0G6R8"/>
<sequence>MNESTLPRKFDTNARSVLKLLQYKEDLGLRRSPDYLTIVKPLTQKILEVLDNRSTLQTADENNPFLKFAILDNKEKQTQIVIVVDGKSDAKLDKPPFSLTIRLLYRKKREVTKVRYTFGQQGRVTNDFEKNTDLSDERLSDFEGKFCLKNDPETPEKYNIDFLEEVLDSIKDAQINLELQQEVFNYMTTG</sequence>
<evidence type="ECO:0000313" key="2">
    <source>
        <dbReference type="Proteomes" id="UP000034917"/>
    </source>
</evidence>
<name>A0A0G0G6R8_9BACT</name>
<organism evidence="1 2">
    <name type="scientific">Candidatus Roizmanbacteria bacterium GW2011_GWC2_37_13</name>
    <dbReference type="NCBI Taxonomy" id="1618486"/>
    <lineage>
        <taxon>Bacteria</taxon>
        <taxon>Candidatus Roizmaniibacteriota</taxon>
    </lineage>
</organism>
<proteinExistence type="predicted"/>
<protein>
    <submittedName>
        <fullName evidence="1">Uncharacterized protein</fullName>
    </submittedName>
</protein>